<dbReference type="CDD" id="cd15797">
    <property type="entry name" value="PMEI"/>
    <property type="match status" value="1"/>
</dbReference>
<evidence type="ECO:0000256" key="4">
    <source>
        <dbReference type="SAM" id="SignalP"/>
    </source>
</evidence>
<feature type="chain" id="PRO_5044848396" description="Pectinesterase inhibitor" evidence="4">
    <location>
        <begin position="29"/>
        <end position="208"/>
    </location>
</feature>
<dbReference type="AlphaFoldDB" id="A0ABC8QUM4"/>
<dbReference type="InterPro" id="IPR052421">
    <property type="entry name" value="PCW_Enzyme_Inhibitor"/>
</dbReference>
<accession>A0ABC8QUM4</accession>
<name>A0ABC8QUM4_9AQUA</name>
<feature type="signal peptide" evidence="4">
    <location>
        <begin position="1"/>
        <end position="28"/>
    </location>
</feature>
<dbReference type="Proteomes" id="UP001642360">
    <property type="component" value="Unassembled WGS sequence"/>
</dbReference>
<comment type="caution">
    <text evidence="5">The sequence shown here is derived from an EMBL/GenBank/DDBJ whole genome shotgun (WGS) entry which is preliminary data.</text>
</comment>
<dbReference type="PANTHER" id="PTHR36710">
    <property type="entry name" value="PECTINESTERASE INHIBITOR-LIKE"/>
    <property type="match status" value="1"/>
</dbReference>
<dbReference type="InterPro" id="IPR006501">
    <property type="entry name" value="Pectinesterase_inhib_dom"/>
</dbReference>
<proteinExistence type="inferred from homology"/>
<dbReference type="SUPFAM" id="SSF101148">
    <property type="entry name" value="Plant invertase/pectin methylesterase inhibitor"/>
    <property type="match status" value="1"/>
</dbReference>
<dbReference type="EMBL" id="CAUOFW020000754">
    <property type="protein sequence ID" value="CAK9136441.1"/>
    <property type="molecule type" value="Genomic_DNA"/>
</dbReference>
<dbReference type="PANTHER" id="PTHR36710:SF4">
    <property type="entry name" value="PLANT INVERTASE_PECTIN METHYLESTERASE INHIBITOR SUPERFAMILY PROTEIN"/>
    <property type="match status" value="1"/>
</dbReference>
<dbReference type="Gene3D" id="1.20.140.40">
    <property type="entry name" value="Invertase/pectin methylesterase inhibitor family protein"/>
    <property type="match status" value="1"/>
</dbReference>
<keyword evidence="1 4" id="KW-0732">Signal</keyword>
<evidence type="ECO:0000256" key="2">
    <source>
        <dbReference type="ARBA" id="ARBA00023157"/>
    </source>
</evidence>
<sequence length="208" mass="23388">MASTYDTFSLLVFLFLACVFLNTSPSHAYNPFRGVNVDMKRVCDGTINPRNCWERLRPGYGTPGSLGDAYSLADNYIAMARRSANDIHDLLGNLVESTNDHPQRQLYRDCAGRYNQAIRDLDRATKHLQSGGYRRVAADASQAPNEVRDCNAQVSGYSFGGPGPFRRPYDPRFPGYTPLDSSRLPEMIQDFELYCNIVNNVATYLPRN</sequence>
<comment type="similarity">
    <text evidence="3">Belongs to the PMEI family.</text>
</comment>
<evidence type="ECO:0000313" key="5">
    <source>
        <dbReference type="EMBL" id="CAK9136441.1"/>
    </source>
</evidence>
<dbReference type="NCBIfam" id="TIGR01614">
    <property type="entry name" value="PME_inhib"/>
    <property type="match status" value="1"/>
</dbReference>
<evidence type="ECO:0000313" key="6">
    <source>
        <dbReference type="Proteomes" id="UP001642360"/>
    </source>
</evidence>
<evidence type="ECO:0000256" key="1">
    <source>
        <dbReference type="ARBA" id="ARBA00022729"/>
    </source>
</evidence>
<dbReference type="InterPro" id="IPR035513">
    <property type="entry name" value="Invertase/methylesterase_inhib"/>
</dbReference>
<dbReference type="InterPro" id="IPR034086">
    <property type="entry name" value="PMEI_plant"/>
</dbReference>
<evidence type="ECO:0008006" key="7">
    <source>
        <dbReference type="Google" id="ProtNLM"/>
    </source>
</evidence>
<organism evidence="5 6">
    <name type="scientific">Ilex paraguariensis</name>
    <name type="common">yerba mate</name>
    <dbReference type="NCBI Taxonomy" id="185542"/>
    <lineage>
        <taxon>Eukaryota</taxon>
        <taxon>Viridiplantae</taxon>
        <taxon>Streptophyta</taxon>
        <taxon>Embryophyta</taxon>
        <taxon>Tracheophyta</taxon>
        <taxon>Spermatophyta</taxon>
        <taxon>Magnoliopsida</taxon>
        <taxon>eudicotyledons</taxon>
        <taxon>Gunneridae</taxon>
        <taxon>Pentapetalae</taxon>
        <taxon>asterids</taxon>
        <taxon>campanulids</taxon>
        <taxon>Aquifoliales</taxon>
        <taxon>Aquifoliaceae</taxon>
        <taxon>Ilex</taxon>
    </lineage>
</organism>
<gene>
    <name evidence="5" type="ORF">ILEXP_LOCUS3415</name>
</gene>
<protein>
    <recommendedName>
        <fullName evidence="7">Pectinesterase inhibitor</fullName>
    </recommendedName>
</protein>
<reference evidence="5 6" key="1">
    <citation type="submission" date="2024-02" db="EMBL/GenBank/DDBJ databases">
        <authorList>
            <person name="Vignale AGUSTIN F."/>
            <person name="Sosa J E."/>
            <person name="Modenutti C."/>
        </authorList>
    </citation>
    <scope>NUCLEOTIDE SEQUENCE [LARGE SCALE GENOMIC DNA]</scope>
</reference>
<keyword evidence="2" id="KW-1015">Disulfide bond</keyword>
<evidence type="ECO:0000256" key="3">
    <source>
        <dbReference type="ARBA" id="ARBA00038471"/>
    </source>
</evidence>
<keyword evidence="6" id="KW-1185">Reference proteome</keyword>